<feature type="region of interest" description="Disordered" evidence="1">
    <location>
        <begin position="89"/>
        <end position="119"/>
    </location>
</feature>
<evidence type="ECO:0000256" key="1">
    <source>
        <dbReference type="SAM" id="MobiDB-lite"/>
    </source>
</evidence>
<feature type="region of interest" description="Disordered" evidence="1">
    <location>
        <begin position="155"/>
        <end position="189"/>
    </location>
</feature>
<proteinExistence type="predicted"/>
<protein>
    <submittedName>
        <fullName evidence="2">Uncharacterized protein</fullName>
    </submittedName>
</protein>
<reference evidence="2 3" key="1">
    <citation type="submission" date="2020-04" db="EMBL/GenBank/DDBJ databases">
        <title>Perkinsus chesapeaki whole genome sequence.</title>
        <authorList>
            <person name="Bogema D.R."/>
        </authorList>
    </citation>
    <scope>NUCLEOTIDE SEQUENCE [LARGE SCALE GENOMIC DNA]</scope>
    <source>
        <strain evidence="2">ATCC PRA-425</strain>
    </source>
</reference>
<evidence type="ECO:0000313" key="2">
    <source>
        <dbReference type="EMBL" id="KAF4667481.1"/>
    </source>
</evidence>
<sequence length="275" mass="29950">MPMSQSPYRSSIIGTKLQRTLSTIEADRALQAMARDELVGIYPSYDPRDDELDHYLLRFEVECAVPKAALVDDPNTTVSVICGVAVHSSGEPTPEIPKRATDGDQEDGEDDKSPANNTSVADGIASHAWVGPLETWPGAACWLWTERTAYGGCGRRGTRRHQAGGDALRSRPPNSCLLASTSPRLNGSSNGEEVVLVNETWEILVHGDVCEWSVLSNTGGQVRSEVFALNRSDGLIYIFNLSCSSSDKLCDVDVTMRDIEIIALDTADEFFTRIS</sequence>
<dbReference type="AlphaFoldDB" id="A0A7J6M8T6"/>
<evidence type="ECO:0000313" key="3">
    <source>
        <dbReference type="Proteomes" id="UP000591131"/>
    </source>
</evidence>
<dbReference type="Proteomes" id="UP000591131">
    <property type="component" value="Unassembled WGS sequence"/>
</dbReference>
<gene>
    <name evidence="2" type="ORF">FOL47_003559</name>
</gene>
<feature type="compositionally biased region" description="Polar residues" evidence="1">
    <location>
        <begin position="177"/>
        <end position="189"/>
    </location>
</feature>
<dbReference type="EMBL" id="JAAPAO010000210">
    <property type="protein sequence ID" value="KAF4667481.1"/>
    <property type="molecule type" value="Genomic_DNA"/>
</dbReference>
<accession>A0A7J6M8T6</accession>
<organism evidence="2 3">
    <name type="scientific">Perkinsus chesapeaki</name>
    <name type="common">Clam parasite</name>
    <name type="synonym">Perkinsus andrewsi</name>
    <dbReference type="NCBI Taxonomy" id="330153"/>
    <lineage>
        <taxon>Eukaryota</taxon>
        <taxon>Sar</taxon>
        <taxon>Alveolata</taxon>
        <taxon>Perkinsozoa</taxon>
        <taxon>Perkinsea</taxon>
        <taxon>Perkinsida</taxon>
        <taxon>Perkinsidae</taxon>
        <taxon>Perkinsus</taxon>
    </lineage>
</organism>
<name>A0A7J6M8T6_PERCH</name>
<keyword evidence="3" id="KW-1185">Reference proteome</keyword>
<comment type="caution">
    <text evidence="2">The sequence shown here is derived from an EMBL/GenBank/DDBJ whole genome shotgun (WGS) entry which is preliminary data.</text>
</comment>